<dbReference type="AlphaFoldDB" id="A0AAV7Z812"/>
<dbReference type="Proteomes" id="UP001146793">
    <property type="component" value="Unassembled WGS sequence"/>
</dbReference>
<dbReference type="EMBL" id="JANTQA010000036">
    <property type="protein sequence ID" value="KAJ3437179.1"/>
    <property type="molecule type" value="Genomic_DNA"/>
</dbReference>
<proteinExistence type="predicted"/>
<name>A0AAV7Z812_9EUKA</name>
<dbReference type="Gene3D" id="3.40.50.300">
    <property type="entry name" value="P-loop containing nucleotide triphosphate hydrolases"/>
    <property type="match status" value="1"/>
</dbReference>
<dbReference type="InterPro" id="IPR027417">
    <property type="entry name" value="P-loop_NTPase"/>
</dbReference>
<gene>
    <name evidence="2" type="ORF">M0812_19252</name>
</gene>
<feature type="region of interest" description="Disordered" evidence="1">
    <location>
        <begin position="72"/>
        <end position="117"/>
    </location>
</feature>
<dbReference type="GO" id="GO:0007165">
    <property type="term" value="P:signal transduction"/>
    <property type="evidence" value="ECO:0007669"/>
    <property type="project" value="InterPro"/>
</dbReference>
<dbReference type="InterPro" id="IPR011025">
    <property type="entry name" value="GproteinA_insert"/>
</dbReference>
<reference evidence="2" key="1">
    <citation type="submission" date="2022-08" db="EMBL/GenBank/DDBJ databases">
        <title>Novel sulphate-reducing endosymbionts in the free-living metamonad Anaeramoeba.</title>
        <authorList>
            <person name="Jerlstrom-Hultqvist J."/>
            <person name="Cepicka I."/>
            <person name="Gallot-Lavallee L."/>
            <person name="Salas-Leiva D."/>
            <person name="Curtis B.A."/>
            <person name="Zahonova K."/>
            <person name="Pipaliya S."/>
            <person name="Dacks J."/>
            <person name="Roger A.J."/>
        </authorList>
    </citation>
    <scope>NUCLEOTIDE SEQUENCE</scope>
    <source>
        <strain evidence="2">Busselton2</strain>
    </source>
</reference>
<feature type="compositionally biased region" description="Polar residues" evidence="1">
    <location>
        <begin position="96"/>
        <end position="110"/>
    </location>
</feature>
<sequence length="117" mass="13871">MSNSKATVLLGTHFSGKSTFFKHIKFLRLNQNIEDKELLSNQIKDNCKHKIEGFLLFIKEKGNELNLTTDIEKKKQKQKNNTINNENQRESKFQENENNSQNRHFESSQTHHQKKKR</sequence>
<accession>A0AAV7Z812</accession>
<evidence type="ECO:0000313" key="2">
    <source>
        <dbReference type="EMBL" id="KAJ3437179.1"/>
    </source>
</evidence>
<protein>
    <submittedName>
        <fullName evidence="2">Guanine nucleotide-binding protein alpha-6 subunit-related</fullName>
    </submittedName>
</protein>
<organism evidence="2 3">
    <name type="scientific">Anaeramoeba flamelloides</name>
    <dbReference type="NCBI Taxonomy" id="1746091"/>
    <lineage>
        <taxon>Eukaryota</taxon>
        <taxon>Metamonada</taxon>
        <taxon>Anaeramoebidae</taxon>
        <taxon>Anaeramoeba</taxon>
    </lineage>
</organism>
<evidence type="ECO:0000313" key="3">
    <source>
        <dbReference type="Proteomes" id="UP001146793"/>
    </source>
</evidence>
<comment type="caution">
    <text evidence="2">The sequence shown here is derived from an EMBL/GenBank/DDBJ whole genome shotgun (WGS) entry which is preliminary data.</text>
</comment>
<evidence type="ECO:0000256" key="1">
    <source>
        <dbReference type="SAM" id="MobiDB-lite"/>
    </source>
</evidence>
<dbReference type="Gene3D" id="1.10.400.10">
    <property type="entry name" value="GI Alpha 1, domain 2-like"/>
    <property type="match status" value="1"/>
</dbReference>